<evidence type="ECO:0000313" key="2">
    <source>
        <dbReference type="EMBL" id="TGE16835.1"/>
    </source>
</evidence>
<keyword evidence="3" id="KW-1185">Reference proteome</keyword>
<gene>
    <name evidence="2" type="ORF">E5J99_08995</name>
</gene>
<evidence type="ECO:0000256" key="1">
    <source>
        <dbReference type="SAM" id="SignalP"/>
    </source>
</evidence>
<feature type="chain" id="PRO_5021406705" evidence="1">
    <location>
        <begin position="27"/>
        <end position="120"/>
    </location>
</feature>
<dbReference type="EMBL" id="SRLD01000014">
    <property type="protein sequence ID" value="TGE16835.1"/>
    <property type="molecule type" value="Genomic_DNA"/>
</dbReference>
<evidence type="ECO:0000313" key="3">
    <source>
        <dbReference type="Proteomes" id="UP000297739"/>
    </source>
</evidence>
<sequence>MRFTSSFHALVLFLVVALLASCQKDAIDTTGSVAISFTPVINADVPDSYYCSVHVAETYPNTPPLARKYVADFATQIDGTVRVTFDHLNPGDYIFTYYKNRQLVPHSVQVASQKTTTFTF</sequence>
<dbReference type="AlphaFoldDB" id="A0A4Z0PLD7"/>
<name>A0A4Z0PLD7_9BACT</name>
<dbReference type="Proteomes" id="UP000297739">
    <property type="component" value="Unassembled WGS sequence"/>
</dbReference>
<organism evidence="2 3">
    <name type="scientific">Hymenobacter elongatus</name>
    <dbReference type="NCBI Taxonomy" id="877208"/>
    <lineage>
        <taxon>Bacteria</taxon>
        <taxon>Pseudomonadati</taxon>
        <taxon>Bacteroidota</taxon>
        <taxon>Cytophagia</taxon>
        <taxon>Cytophagales</taxon>
        <taxon>Hymenobacteraceae</taxon>
        <taxon>Hymenobacter</taxon>
    </lineage>
</organism>
<keyword evidence="1" id="KW-0732">Signal</keyword>
<dbReference type="RefSeq" id="WP_135497393.1">
    <property type="nucleotide sequence ID" value="NZ_SRLD01000014.1"/>
</dbReference>
<protein>
    <submittedName>
        <fullName evidence="2">Uncharacterized protein</fullName>
    </submittedName>
</protein>
<comment type="caution">
    <text evidence="2">The sequence shown here is derived from an EMBL/GenBank/DDBJ whole genome shotgun (WGS) entry which is preliminary data.</text>
</comment>
<reference evidence="2 3" key="1">
    <citation type="submission" date="2019-04" db="EMBL/GenBank/DDBJ databases">
        <authorList>
            <person name="Feng G."/>
            <person name="Zhang J."/>
            <person name="Zhu H."/>
        </authorList>
    </citation>
    <scope>NUCLEOTIDE SEQUENCE [LARGE SCALE GENOMIC DNA]</scope>
    <source>
        <strain evidence="2 3">JCM 17223</strain>
    </source>
</reference>
<feature type="signal peptide" evidence="1">
    <location>
        <begin position="1"/>
        <end position="26"/>
    </location>
</feature>
<dbReference type="PROSITE" id="PS51257">
    <property type="entry name" value="PROKAR_LIPOPROTEIN"/>
    <property type="match status" value="1"/>
</dbReference>
<accession>A0A4Z0PLD7</accession>
<proteinExistence type="predicted"/>